<dbReference type="Proteomes" id="UP001302812">
    <property type="component" value="Unassembled WGS sequence"/>
</dbReference>
<name>A0AAN6TAJ4_9PEZI</name>
<organism evidence="1 2">
    <name type="scientific">Canariomyces notabilis</name>
    <dbReference type="NCBI Taxonomy" id="2074819"/>
    <lineage>
        <taxon>Eukaryota</taxon>
        <taxon>Fungi</taxon>
        <taxon>Dikarya</taxon>
        <taxon>Ascomycota</taxon>
        <taxon>Pezizomycotina</taxon>
        <taxon>Sordariomycetes</taxon>
        <taxon>Sordariomycetidae</taxon>
        <taxon>Sordariales</taxon>
        <taxon>Chaetomiaceae</taxon>
        <taxon>Canariomyces</taxon>
    </lineage>
</organism>
<evidence type="ECO:0000313" key="2">
    <source>
        <dbReference type="Proteomes" id="UP001302812"/>
    </source>
</evidence>
<reference evidence="1" key="1">
    <citation type="journal article" date="2023" name="Mol. Phylogenet. Evol.">
        <title>Genome-scale phylogeny and comparative genomics of the fungal order Sordariales.</title>
        <authorList>
            <person name="Hensen N."/>
            <person name="Bonometti L."/>
            <person name="Westerberg I."/>
            <person name="Brannstrom I.O."/>
            <person name="Guillou S."/>
            <person name="Cros-Aarteil S."/>
            <person name="Calhoun S."/>
            <person name="Haridas S."/>
            <person name="Kuo A."/>
            <person name="Mondo S."/>
            <person name="Pangilinan J."/>
            <person name="Riley R."/>
            <person name="LaButti K."/>
            <person name="Andreopoulos B."/>
            <person name="Lipzen A."/>
            <person name="Chen C."/>
            <person name="Yan M."/>
            <person name="Daum C."/>
            <person name="Ng V."/>
            <person name="Clum A."/>
            <person name="Steindorff A."/>
            <person name="Ohm R.A."/>
            <person name="Martin F."/>
            <person name="Silar P."/>
            <person name="Natvig D.O."/>
            <person name="Lalanne C."/>
            <person name="Gautier V."/>
            <person name="Ament-Velasquez S.L."/>
            <person name="Kruys A."/>
            <person name="Hutchinson M.I."/>
            <person name="Powell A.J."/>
            <person name="Barry K."/>
            <person name="Miller A.N."/>
            <person name="Grigoriev I.V."/>
            <person name="Debuchy R."/>
            <person name="Gladieux P."/>
            <person name="Hiltunen Thoren M."/>
            <person name="Johannesson H."/>
        </authorList>
    </citation>
    <scope>NUCLEOTIDE SEQUENCE</scope>
    <source>
        <strain evidence="1">CBS 508.74</strain>
    </source>
</reference>
<dbReference type="AlphaFoldDB" id="A0AAN6TAJ4"/>
<protein>
    <submittedName>
        <fullName evidence="1">Uncharacterized protein</fullName>
    </submittedName>
</protein>
<gene>
    <name evidence="1" type="ORF">N656DRAFT_782150</name>
</gene>
<reference evidence="1" key="2">
    <citation type="submission" date="2023-05" db="EMBL/GenBank/DDBJ databases">
        <authorList>
            <consortium name="Lawrence Berkeley National Laboratory"/>
            <person name="Steindorff A."/>
            <person name="Hensen N."/>
            <person name="Bonometti L."/>
            <person name="Westerberg I."/>
            <person name="Brannstrom I.O."/>
            <person name="Guillou S."/>
            <person name="Cros-Aarteil S."/>
            <person name="Calhoun S."/>
            <person name="Haridas S."/>
            <person name="Kuo A."/>
            <person name="Mondo S."/>
            <person name="Pangilinan J."/>
            <person name="Riley R."/>
            <person name="Labutti K."/>
            <person name="Andreopoulos B."/>
            <person name="Lipzen A."/>
            <person name="Chen C."/>
            <person name="Yanf M."/>
            <person name="Daum C."/>
            <person name="Ng V."/>
            <person name="Clum A."/>
            <person name="Ohm R."/>
            <person name="Martin F."/>
            <person name="Silar P."/>
            <person name="Natvig D."/>
            <person name="Lalanne C."/>
            <person name="Gautier V."/>
            <person name="Ament-Velasquez S.L."/>
            <person name="Kruys A."/>
            <person name="Hutchinson M.I."/>
            <person name="Powell A.J."/>
            <person name="Barry K."/>
            <person name="Miller A.N."/>
            <person name="Grigoriev I.V."/>
            <person name="Debuchy R."/>
            <person name="Gladieux P."/>
            <person name="Thoren M.H."/>
            <person name="Johannesson H."/>
        </authorList>
    </citation>
    <scope>NUCLEOTIDE SEQUENCE</scope>
    <source>
        <strain evidence="1">CBS 508.74</strain>
    </source>
</reference>
<accession>A0AAN6TAJ4</accession>
<keyword evidence="2" id="KW-1185">Reference proteome</keyword>
<comment type="caution">
    <text evidence="1">The sequence shown here is derived from an EMBL/GenBank/DDBJ whole genome shotgun (WGS) entry which is preliminary data.</text>
</comment>
<dbReference type="GeneID" id="89939835"/>
<dbReference type="EMBL" id="MU853352">
    <property type="protein sequence ID" value="KAK4110114.1"/>
    <property type="molecule type" value="Genomic_DNA"/>
</dbReference>
<sequence>MLSVFIYDVSSVQDRLLQRTLAAEQEPVGDEKKQACTEAQKRANWLKQDIRTRV</sequence>
<dbReference type="RefSeq" id="XP_064667684.1">
    <property type="nucleotide sequence ID" value="XM_064815710.1"/>
</dbReference>
<evidence type="ECO:0000313" key="1">
    <source>
        <dbReference type="EMBL" id="KAK4110114.1"/>
    </source>
</evidence>
<proteinExistence type="predicted"/>